<dbReference type="PRINTS" id="PR01438">
    <property type="entry name" value="UNVRSLSTRESS"/>
</dbReference>
<evidence type="ECO:0000313" key="4">
    <source>
        <dbReference type="Proteomes" id="UP000326354"/>
    </source>
</evidence>
<dbReference type="EMBL" id="AP019860">
    <property type="protein sequence ID" value="BBM84185.1"/>
    <property type="molecule type" value="Genomic_DNA"/>
</dbReference>
<dbReference type="Pfam" id="PF00582">
    <property type="entry name" value="Usp"/>
    <property type="match status" value="1"/>
</dbReference>
<organism evidence="3 4">
    <name type="scientific">Uabimicrobium amorphum</name>
    <dbReference type="NCBI Taxonomy" id="2596890"/>
    <lineage>
        <taxon>Bacteria</taxon>
        <taxon>Pseudomonadati</taxon>
        <taxon>Planctomycetota</taxon>
        <taxon>Candidatus Uabimicrobiia</taxon>
        <taxon>Candidatus Uabimicrobiales</taxon>
        <taxon>Candidatus Uabimicrobiaceae</taxon>
        <taxon>Candidatus Uabimicrobium</taxon>
    </lineage>
</organism>
<dbReference type="InterPro" id="IPR006016">
    <property type="entry name" value="UspA"/>
</dbReference>
<comment type="similarity">
    <text evidence="1">Belongs to the universal stress protein A family.</text>
</comment>
<protein>
    <submittedName>
        <fullName evidence="3">Universal stress protein</fullName>
    </submittedName>
</protein>
<feature type="domain" description="UspA" evidence="2">
    <location>
        <begin position="3"/>
        <end position="144"/>
    </location>
</feature>
<keyword evidence="4" id="KW-1185">Reference proteome</keyword>
<evidence type="ECO:0000256" key="1">
    <source>
        <dbReference type="ARBA" id="ARBA00008791"/>
    </source>
</evidence>
<dbReference type="InterPro" id="IPR006015">
    <property type="entry name" value="Universal_stress_UspA"/>
</dbReference>
<accession>A0A5S9F2Y8</accession>
<name>A0A5S9F2Y8_UABAM</name>
<dbReference type="InterPro" id="IPR014729">
    <property type="entry name" value="Rossmann-like_a/b/a_fold"/>
</dbReference>
<dbReference type="SUPFAM" id="SSF52402">
    <property type="entry name" value="Adenine nucleotide alpha hydrolases-like"/>
    <property type="match status" value="1"/>
</dbReference>
<dbReference type="AlphaFoldDB" id="A0A5S9F2Y8"/>
<dbReference type="KEGG" id="uam:UABAM_02541"/>
<evidence type="ECO:0000259" key="2">
    <source>
        <dbReference type="Pfam" id="PF00582"/>
    </source>
</evidence>
<dbReference type="RefSeq" id="WP_151968355.1">
    <property type="nucleotide sequence ID" value="NZ_AP019860.1"/>
</dbReference>
<dbReference type="PANTHER" id="PTHR46268:SF6">
    <property type="entry name" value="UNIVERSAL STRESS PROTEIN UP12"/>
    <property type="match status" value="1"/>
</dbReference>
<reference evidence="3 4" key="1">
    <citation type="submission" date="2019-08" db="EMBL/GenBank/DDBJ databases">
        <title>Complete genome sequence of Candidatus Uab amorphum.</title>
        <authorList>
            <person name="Shiratori T."/>
            <person name="Suzuki S."/>
            <person name="Kakizawa Y."/>
            <person name="Ishida K."/>
        </authorList>
    </citation>
    <scope>NUCLEOTIDE SEQUENCE [LARGE SCALE GENOMIC DNA]</scope>
    <source>
        <strain evidence="3 4">SRT547</strain>
    </source>
</reference>
<sequence length="150" mass="16753">MANDIYLATDFSKYSEKATLEAKKIADALGVELKIIHIFDGHIQPPGPYHSMPGASSLWMKEYVDEARNKGKEALKELCEKHNVKESHFLEGDPAKTLVEFAKKEHVNFLVMGSHGYGILDRMLIGSVTDYVARHCDCSLLIVKTTDATE</sequence>
<evidence type="ECO:0000313" key="3">
    <source>
        <dbReference type="EMBL" id="BBM84185.1"/>
    </source>
</evidence>
<dbReference type="Gene3D" id="3.40.50.620">
    <property type="entry name" value="HUPs"/>
    <property type="match status" value="1"/>
</dbReference>
<proteinExistence type="inferred from homology"/>
<dbReference type="Proteomes" id="UP000326354">
    <property type="component" value="Chromosome"/>
</dbReference>
<gene>
    <name evidence="3" type="ORF">UABAM_02541</name>
</gene>
<dbReference type="CDD" id="cd00293">
    <property type="entry name" value="USP-like"/>
    <property type="match status" value="1"/>
</dbReference>
<dbReference type="PANTHER" id="PTHR46268">
    <property type="entry name" value="STRESS RESPONSE PROTEIN NHAX"/>
    <property type="match status" value="1"/>
</dbReference>
<dbReference type="OrthoDB" id="9788959at2"/>